<dbReference type="AlphaFoldDB" id="A0A8J5MH76"/>
<keyword evidence="2" id="KW-1185">Reference proteome</keyword>
<organism evidence="1 2">
    <name type="scientific">Phytophthora aleatoria</name>
    <dbReference type="NCBI Taxonomy" id="2496075"/>
    <lineage>
        <taxon>Eukaryota</taxon>
        <taxon>Sar</taxon>
        <taxon>Stramenopiles</taxon>
        <taxon>Oomycota</taxon>
        <taxon>Peronosporomycetes</taxon>
        <taxon>Peronosporales</taxon>
        <taxon>Peronosporaceae</taxon>
        <taxon>Phytophthora</taxon>
    </lineage>
</organism>
<evidence type="ECO:0000313" key="2">
    <source>
        <dbReference type="Proteomes" id="UP000709295"/>
    </source>
</evidence>
<name>A0A8J5MH76_9STRA</name>
<comment type="caution">
    <text evidence="1">The sequence shown here is derived from an EMBL/GenBank/DDBJ whole genome shotgun (WGS) entry which is preliminary data.</text>
</comment>
<gene>
    <name evidence="1" type="ORF">JG688_00006165</name>
</gene>
<proteinExistence type="predicted"/>
<protein>
    <submittedName>
        <fullName evidence="1">Uncharacterized protein</fullName>
    </submittedName>
</protein>
<dbReference type="Proteomes" id="UP000709295">
    <property type="component" value="Unassembled WGS sequence"/>
</dbReference>
<sequence>MTLRRSRPSSCFASCSVVSVLPDAVTERVVVLSPKSAVTVVIPLFTSVARVTTVRVSSPPPVVIDSGAAAAVTAAPVAVPASSSHRAFTVACLVASSSRLLAARVSGPLGITVVLSCCLSSSTAFSVAPTAVAIIASTAGVGAFTTGASFSGLAEAPPARGYPVLTSAPSCSSVEIAVLALGLSRLARPVTAGARDNASATTFVVSGRYVMSTSYSCSISDQRCRLPAKFGNYNPGHAAQPSSMLSTYASYYRLLNMGPLHISNNCQHRTLSILVHIFNNVKHTYWVHGVGVFSKTFVIRVSISLPASDKT</sequence>
<evidence type="ECO:0000313" key="1">
    <source>
        <dbReference type="EMBL" id="KAG6967718.1"/>
    </source>
</evidence>
<dbReference type="EMBL" id="JAENGY010000262">
    <property type="protein sequence ID" value="KAG6967718.1"/>
    <property type="molecule type" value="Genomic_DNA"/>
</dbReference>
<accession>A0A8J5MH76</accession>
<reference evidence="1" key="1">
    <citation type="submission" date="2021-01" db="EMBL/GenBank/DDBJ databases">
        <title>Phytophthora aleatoria, a newly-described species from Pinus radiata is distinct from Phytophthora cactorum isolates based on comparative genomics.</title>
        <authorList>
            <person name="Mcdougal R."/>
            <person name="Panda P."/>
            <person name="Williams N."/>
            <person name="Studholme D.J."/>
        </authorList>
    </citation>
    <scope>NUCLEOTIDE SEQUENCE</scope>
    <source>
        <strain evidence="1">NZFS 4037</strain>
    </source>
</reference>